<dbReference type="InterPro" id="IPR003399">
    <property type="entry name" value="Mce/MlaD"/>
</dbReference>
<name>A0ABP6WGX9_9ACTN</name>
<dbReference type="Pfam" id="PF11887">
    <property type="entry name" value="Mce4_CUP1"/>
    <property type="match status" value="1"/>
</dbReference>
<reference evidence="5" key="1">
    <citation type="journal article" date="2019" name="Int. J. Syst. Evol. Microbiol.">
        <title>The Global Catalogue of Microorganisms (GCM) 10K type strain sequencing project: providing services to taxonomists for standard genome sequencing and annotation.</title>
        <authorList>
            <consortium name="The Broad Institute Genomics Platform"/>
            <consortium name="The Broad Institute Genome Sequencing Center for Infectious Disease"/>
            <person name="Wu L."/>
            <person name="Ma J."/>
        </authorList>
    </citation>
    <scope>NUCLEOTIDE SEQUENCE [LARGE SCALE GENOMIC DNA]</scope>
    <source>
        <strain evidence="5">JCM 17460</strain>
    </source>
</reference>
<dbReference type="RefSeq" id="WP_218234747.1">
    <property type="nucleotide sequence ID" value="NZ_BAABBB010000026.1"/>
</dbReference>
<dbReference type="InterPro" id="IPR024516">
    <property type="entry name" value="Mce_C"/>
</dbReference>
<keyword evidence="5" id="KW-1185">Reference proteome</keyword>
<evidence type="ECO:0000313" key="5">
    <source>
        <dbReference type="Proteomes" id="UP001500301"/>
    </source>
</evidence>
<protein>
    <submittedName>
        <fullName evidence="4">MCE family protein</fullName>
    </submittedName>
</protein>
<dbReference type="PROSITE" id="PS51257">
    <property type="entry name" value="PROKAR_LIPOPROTEIN"/>
    <property type="match status" value="1"/>
</dbReference>
<accession>A0ABP6WGX9</accession>
<evidence type="ECO:0000313" key="4">
    <source>
        <dbReference type="EMBL" id="GAA3549965.1"/>
    </source>
</evidence>
<dbReference type="NCBIfam" id="TIGR00996">
    <property type="entry name" value="Mtu_fam_mce"/>
    <property type="match status" value="1"/>
</dbReference>
<dbReference type="InterPro" id="IPR005693">
    <property type="entry name" value="Mce"/>
</dbReference>
<proteinExistence type="predicted"/>
<dbReference type="Proteomes" id="UP001500301">
    <property type="component" value="Unassembled WGS sequence"/>
</dbReference>
<gene>
    <name evidence="4" type="ORF">GCM10022263_41230</name>
</gene>
<dbReference type="Pfam" id="PF02470">
    <property type="entry name" value="MlaD"/>
    <property type="match status" value="1"/>
</dbReference>
<feature type="signal peptide" evidence="1">
    <location>
        <begin position="1"/>
        <end position="21"/>
    </location>
</feature>
<dbReference type="EMBL" id="BAABBB010000026">
    <property type="protein sequence ID" value="GAA3549965.1"/>
    <property type="molecule type" value="Genomic_DNA"/>
</dbReference>
<comment type="caution">
    <text evidence="4">The sequence shown here is derived from an EMBL/GenBank/DDBJ whole genome shotgun (WGS) entry which is preliminary data.</text>
</comment>
<organism evidence="4 5">
    <name type="scientific">Nocardioides daeguensis</name>
    <dbReference type="NCBI Taxonomy" id="908359"/>
    <lineage>
        <taxon>Bacteria</taxon>
        <taxon>Bacillati</taxon>
        <taxon>Actinomycetota</taxon>
        <taxon>Actinomycetes</taxon>
        <taxon>Propionibacteriales</taxon>
        <taxon>Nocardioidaceae</taxon>
        <taxon>Nocardioides</taxon>
    </lineage>
</organism>
<dbReference type="InterPro" id="IPR052336">
    <property type="entry name" value="MlaD_Phospholipid_Transporter"/>
</dbReference>
<feature type="domain" description="Mammalian cell entry C-terminal" evidence="3">
    <location>
        <begin position="124"/>
        <end position="289"/>
    </location>
</feature>
<keyword evidence="1" id="KW-0732">Signal</keyword>
<dbReference type="PANTHER" id="PTHR33371">
    <property type="entry name" value="INTERMEMBRANE PHOSPHOLIPID TRANSPORT SYSTEM BINDING PROTEIN MLAD-RELATED"/>
    <property type="match status" value="1"/>
</dbReference>
<dbReference type="PANTHER" id="PTHR33371:SF15">
    <property type="entry name" value="LIPOPROTEIN LPRN"/>
    <property type="match status" value="1"/>
</dbReference>
<feature type="domain" description="Mce/MlaD" evidence="2">
    <location>
        <begin position="42"/>
        <end position="117"/>
    </location>
</feature>
<evidence type="ECO:0000259" key="2">
    <source>
        <dbReference type="Pfam" id="PF02470"/>
    </source>
</evidence>
<evidence type="ECO:0000259" key="3">
    <source>
        <dbReference type="Pfam" id="PF11887"/>
    </source>
</evidence>
<sequence length="366" mass="38206">MNRARALVAVPAALSLAVTLAACSGSVGDVPLPGGADVGDRPYSITVDFENVLDLVPQSAVKVNDVSVGRVTDVSLQGWHARVRLLINGDVTLPDDATASIRQTSILGEKFVSLAPPPDGGSGRLGDGDAIPIASTGQNPEIEQVLGALSMVLNGGSVAKLSAITSELNDTIEGRESDLRILLRRLDTIVGTADDSKRDLVEALRQIDRLAAATRGQTTAIESALDRLPAALRVLDSQRDDLVAMISSLTSLSDVATEVIDKSHAATVRDLQRLAPIVAQLARSGDALVDALRVLPTFPFPDAVVGNSPEQAAQAATGDYLNTVLDFTTDFKKTFAAMTPAERDAMVAWLQSQDGVASVVAGSAVQ</sequence>
<feature type="chain" id="PRO_5045516064" evidence="1">
    <location>
        <begin position="22"/>
        <end position="366"/>
    </location>
</feature>
<evidence type="ECO:0000256" key="1">
    <source>
        <dbReference type="SAM" id="SignalP"/>
    </source>
</evidence>